<dbReference type="Pfam" id="PF13508">
    <property type="entry name" value="Acetyltransf_7"/>
    <property type="match status" value="1"/>
</dbReference>
<evidence type="ECO:0000313" key="3">
    <source>
        <dbReference type="Proteomes" id="UP001155604"/>
    </source>
</evidence>
<dbReference type="InterPro" id="IPR016181">
    <property type="entry name" value="Acyl_CoA_acyltransferase"/>
</dbReference>
<dbReference type="RefSeq" id="WP_259565902.1">
    <property type="nucleotide sequence ID" value="NZ_JAMTCC010000009.1"/>
</dbReference>
<evidence type="ECO:0000259" key="1">
    <source>
        <dbReference type="PROSITE" id="PS51186"/>
    </source>
</evidence>
<gene>
    <name evidence="2" type="ORF">NE536_06815</name>
</gene>
<dbReference type="CDD" id="cd04301">
    <property type="entry name" value="NAT_SF"/>
    <property type="match status" value="1"/>
</dbReference>
<dbReference type="GO" id="GO:0016747">
    <property type="term" value="F:acyltransferase activity, transferring groups other than amino-acyl groups"/>
    <property type="evidence" value="ECO:0007669"/>
    <property type="project" value="InterPro"/>
</dbReference>
<organism evidence="2 3">
    <name type="scientific">Shewanella septentrionalis</name>
    <dbReference type="NCBI Taxonomy" id="2952223"/>
    <lineage>
        <taxon>Bacteria</taxon>
        <taxon>Pseudomonadati</taxon>
        <taxon>Pseudomonadota</taxon>
        <taxon>Gammaproteobacteria</taxon>
        <taxon>Alteromonadales</taxon>
        <taxon>Shewanellaceae</taxon>
        <taxon>Shewanella</taxon>
    </lineage>
</organism>
<dbReference type="InterPro" id="IPR000182">
    <property type="entry name" value="GNAT_dom"/>
</dbReference>
<proteinExistence type="predicted"/>
<dbReference type="Gene3D" id="3.40.630.30">
    <property type="match status" value="1"/>
</dbReference>
<dbReference type="PROSITE" id="PS51186">
    <property type="entry name" value="GNAT"/>
    <property type="match status" value="1"/>
</dbReference>
<dbReference type="AlphaFoldDB" id="A0A9X3AZX4"/>
<evidence type="ECO:0000313" key="2">
    <source>
        <dbReference type="EMBL" id="MCT7945078.1"/>
    </source>
</evidence>
<keyword evidence="3" id="KW-1185">Reference proteome</keyword>
<dbReference type="Proteomes" id="UP001155604">
    <property type="component" value="Unassembled WGS sequence"/>
</dbReference>
<comment type="caution">
    <text evidence="2">The sequence shown here is derived from an EMBL/GenBank/DDBJ whole genome shotgun (WGS) entry which is preliminary data.</text>
</comment>
<sequence length="134" mass="14719">MKFEVIHEENNAIVDALVDGVRQFNAGLLGPEKSVPLTVIARDETGKLIGGVGGRTIYKNFLINVVWVDDQTRGTGLGHKLMALAEAEAKQRGCLVAQVDTLSIQAPVFYEKQGFEIIGTVTTTPQRIFLMKKY</sequence>
<name>A0A9X3AZX4_9GAMM</name>
<feature type="domain" description="N-acetyltransferase" evidence="1">
    <location>
        <begin position="1"/>
        <end position="134"/>
    </location>
</feature>
<accession>A0A9X3AZX4</accession>
<protein>
    <submittedName>
        <fullName evidence="2">GNAT family N-acetyltransferase</fullName>
    </submittedName>
</protein>
<dbReference type="SUPFAM" id="SSF55729">
    <property type="entry name" value="Acyl-CoA N-acyltransferases (Nat)"/>
    <property type="match status" value="1"/>
</dbReference>
<reference evidence="2" key="1">
    <citation type="journal article" date="2023" name="Int. J. Syst. Evol. Microbiol.">
        <title>&lt;i&gt;Shewanella septentrionalis&lt;/i&gt; sp. nov. and &lt;i&gt;Shewanella holmiensis&lt;/i&gt; sp. nov., isolated from Baltic Sea water and sediments.</title>
        <authorList>
            <person name="Martin-Rodriguez A.J."/>
            <person name="Thorell K."/>
            <person name="Joffre E."/>
            <person name="Jensie-Markopoulos S."/>
            <person name="Moore E.R.B."/>
            <person name="Sjoling A."/>
        </authorList>
    </citation>
    <scope>NUCLEOTIDE SEQUENCE</scope>
    <source>
        <strain evidence="2">SP1W3</strain>
    </source>
</reference>
<dbReference type="EMBL" id="JAMTCC010000009">
    <property type="protein sequence ID" value="MCT7945078.1"/>
    <property type="molecule type" value="Genomic_DNA"/>
</dbReference>